<feature type="domain" description="UBP34/UBP24/USP9X/USP9Y-like ARM repeat region" evidence="5">
    <location>
        <begin position="277"/>
        <end position="410"/>
    </location>
</feature>
<dbReference type="GO" id="GO:0006508">
    <property type="term" value="P:proteolysis"/>
    <property type="evidence" value="ECO:0007669"/>
    <property type="project" value="UniProtKB-KW"/>
</dbReference>
<evidence type="ECO:0000256" key="4">
    <source>
        <dbReference type="SAM" id="MobiDB-lite"/>
    </source>
</evidence>
<feature type="compositionally biased region" description="Polar residues" evidence="4">
    <location>
        <begin position="661"/>
        <end position="692"/>
    </location>
</feature>
<evidence type="ECO:0000313" key="7">
    <source>
        <dbReference type="Proteomes" id="UP000198287"/>
    </source>
</evidence>
<feature type="compositionally biased region" description="Polar residues" evidence="4">
    <location>
        <begin position="699"/>
        <end position="708"/>
    </location>
</feature>
<feature type="region of interest" description="Disordered" evidence="4">
    <location>
        <begin position="449"/>
        <end position="629"/>
    </location>
</feature>
<evidence type="ECO:0000256" key="1">
    <source>
        <dbReference type="ARBA" id="ARBA00022670"/>
    </source>
</evidence>
<comment type="caution">
    <text evidence="6">The sequence shown here is derived from an EMBL/GenBank/DDBJ whole genome shotgun (WGS) entry which is preliminary data.</text>
</comment>
<evidence type="ECO:0000313" key="6">
    <source>
        <dbReference type="EMBL" id="OXA42165.1"/>
    </source>
</evidence>
<feature type="compositionally biased region" description="Gly residues" evidence="4">
    <location>
        <begin position="596"/>
        <end position="606"/>
    </location>
</feature>
<gene>
    <name evidence="6" type="ORF">Fcan01_23072</name>
</gene>
<keyword evidence="3 6" id="KW-0378">Hydrolase</keyword>
<keyword evidence="1" id="KW-0645">Protease</keyword>
<dbReference type="AlphaFoldDB" id="A0A226D9D3"/>
<dbReference type="Pfam" id="PF25010">
    <property type="entry name" value="ARM_UBP24_USP9X-Y"/>
    <property type="match status" value="1"/>
</dbReference>
<dbReference type="Proteomes" id="UP000198287">
    <property type="component" value="Unassembled WGS sequence"/>
</dbReference>
<evidence type="ECO:0000259" key="5">
    <source>
        <dbReference type="Pfam" id="PF25010"/>
    </source>
</evidence>
<dbReference type="OMA" id="NMMTHFF"/>
<dbReference type="STRING" id="158441.A0A226D9D3"/>
<keyword evidence="7" id="KW-1185">Reference proteome</keyword>
<protein>
    <submittedName>
        <fullName evidence="6">Ubiquitin carboxyl-terminal hydrolase 34</fullName>
    </submittedName>
</protein>
<feature type="region of interest" description="Disordered" evidence="4">
    <location>
        <begin position="658"/>
        <end position="708"/>
    </location>
</feature>
<evidence type="ECO:0000256" key="3">
    <source>
        <dbReference type="ARBA" id="ARBA00022801"/>
    </source>
</evidence>
<dbReference type="GO" id="GO:0008233">
    <property type="term" value="F:peptidase activity"/>
    <property type="evidence" value="ECO:0007669"/>
    <property type="project" value="UniProtKB-KW"/>
</dbReference>
<dbReference type="OrthoDB" id="289038at2759"/>
<feature type="compositionally biased region" description="Acidic residues" evidence="4">
    <location>
        <begin position="575"/>
        <end position="587"/>
    </location>
</feature>
<sequence>MGTGRTCEVCSELASLLSSYDGKRTTLTSFEDITISREEVETIILYLSSWSQRQCSCCFRSDHKHFERFNWALQLLILIVVEIVQRFGTSPPSSQESSSSTSSRPLWDCEDKDKLVYFVAKLFTNSFPTYIGYKTHSGAGIKLSDSELSAAELHNLSQYCEINEPEASPYLFRNVGLFCRAGGMEALTVCLQNNTPDSLALHRMNMLVALASNVKSWLNFNALLKLYVPFRAAALGYMCSLVETELKTGSARNMAECIWSSVKDPVDVHLSFDKDGLDLAFRYFLCPTLTMRLAGVNQLNNYINLFNELLNSEHMRDPDRLYDSLCAWLLTKQVVEHIFGPNLHVEVIKQSHTILSFLAMENRLTEEHVEIIWTAAQLKHCSKPVFDVLSSLIPHMEPGPVLHLHHLLQKLEPKDHSEQSLYLASALIKFIWTNATSAMEEANALTTSLPLGSGDSVVSVPTSSSSPSNNNLQFHHARADRRHHHHHHQRGRRRPIVADVSSSENSVSVDGSEEEDEENHHHHHRRHHHRVQAQRLLRPLSQMETDDEEEEPLSPTSSFLKPTCHLSGSSSSDESLSDEEDEDEDDDGIRSEKGGCSSGGGGGGGSTPYVETHSDSDADEDEPENEVLGGKIIIKKRKVLRRKANTPVKNVAPTKGRVIMTPSSTPRVTKMVQSNKSVSNTSSQGQGDQKLQQVPDPSPSTSTDAVVPTSKTPMTIYYPLSGTTCEVSDGSYSSRISTKSDKNMADFDATRGQNLNLTPQQLQPQYVQQQLLDPNIVLTVGGVQIGGSNNGRNKTQLGPGSGGGGGSTTLLLPPRAMRMFFRRKRFGSMATFNFKIDDVIEPGVTLLWDLIQDDKIVQLSDGLAIEAQKALTNLLCFGADKAIRLKFIEGCIRNVGR</sequence>
<dbReference type="InterPro" id="IPR056850">
    <property type="entry name" value="ARM_UBP34_24_USP9X_Y"/>
</dbReference>
<accession>A0A226D9D3</accession>
<reference evidence="6 7" key="1">
    <citation type="submission" date="2015-12" db="EMBL/GenBank/DDBJ databases">
        <title>The genome of Folsomia candida.</title>
        <authorList>
            <person name="Faddeeva A."/>
            <person name="Derks M.F."/>
            <person name="Anvar Y."/>
            <person name="Smit S."/>
            <person name="Van Straalen N."/>
            <person name="Roelofs D."/>
        </authorList>
    </citation>
    <scope>NUCLEOTIDE SEQUENCE [LARGE SCALE GENOMIC DNA]</scope>
    <source>
        <strain evidence="6 7">VU population</strain>
        <tissue evidence="6">Whole body</tissue>
    </source>
</reference>
<feature type="compositionally biased region" description="Basic residues" evidence="4">
    <location>
        <begin position="475"/>
        <end position="495"/>
    </location>
</feature>
<feature type="compositionally biased region" description="Low complexity" evidence="4">
    <location>
        <begin position="499"/>
        <end position="510"/>
    </location>
</feature>
<name>A0A226D9D3_FOLCA</name>
<evidence type="ECO:0000256" key="2">
    <source>
        <dbReference type="ARBA" id="ARBA00022786"/>
    </source>
</evidence>
<dbReference type="EMBL" id="LNIX01000027">
    <property type="protein sequence ID" value="OXA42165.1"/>
    <property type="molecule type" value="Genomic_DNA"/>
</dbReference>
<proteinExistence type="predicted"/>
<feature type="compositionally biased region" description="Low complexity" evidence="4">
    <location>
        <begin position="456"/>
        <end position="471"/>
    </location>
</feature>
<organism evidence="6 7">
    <name type="scientific">Folsomia candida</name>
    <name type="common">Springtail</name>
    <dbReference type="NCBI Taxonomy" id="158441"/>
    <lineage>
        <taxon>Eukaryota</taxon>
        <taxon>Metazoa</taxon>
        <taxon>Ecdysozoa</taxon>
        <taxon>Arthropoda</taxon>
        <taxon>Hexapoda</taxon>
        <taxon>Collembola</taxon>
        <taxon>Entomobryomorpha</taxon>
        <taxon>Isotomoidea</taxon>
        <taxon>Isotomidae</taxon>
        <taxon>Proisotominae</taxon>
        <taxon>Folsomia</taxon>
    </lineage>
</organism>
<keyword evidence="2" id="KW-0833">Ubl conjugation pathway</keyword>
<feature type="compositionally biased region" description="Basic residues" evidence="4">
    <location>
        <begin position="521"/>
        <end position="532"/>
    </location>
</feature>
<feature type="region of interest" description="Disordered" evidence="4">
    <location>
        <begin position="788"/>
        <end position="808"/>
    </location>
</feature>